<organism evidence="2">
    <name type="scientific">Halopseudomonas xinjiangensis</name>
    <dbReference type="NCBI Taxonomy" id="487184"/>
    <lineage>
        <taxon>Bacteria</taxon>
        <taxon>Pseudomonadati</taxon>
        <taxon>Pseudomonadota</taxon>
        <taxon>Gammaproteobacteria</taxon>
        <taxon>Pseudomonadales</taxon>
        <taxon>Pseudomonadaceae</taxon>
        <taxon>Halopseudomonas</taxon>
    </lineage>
</organism>
<comment type="caution">
    <text evidence="2">The sequence shown here is derived from an EMBL/GenBank/DDBJ whole genome shotgun (WGS) entry which is preliminary data.</text>
</comment>
<dbReference type="Proteomes" id="UP000885703">
    <property type="component" value="Unassembled WGS sequence"/>
</dbReference>
<protein>
    <submittedName>
        <fullName evidence="2">Polysaccharide pyruvyl transferase family protein</fullName>
    </submittedName>
</protein>
<sequence>MMRFYMTGQRSFANRGCEAIVRSTVAILARNFGHVEFLVPSDDIALDKMQWPEAGEYGVRFVESYFPAWTRPWAHIQRIPLKAIKTAGWPFSFPAALRAQIEGVDAVISVGGDNYSLDYRLPSLLMGIDQLAMKMDKPVIIWGASVGPFDSDPKFLPAIRRHLAQMTLIAVRESISFEYLTGKMGLTNVVLMADPAFTLEKQAFDVADYWPMAQNGDVIGFNISPLIERYRSDKQNLRAEAETFIRMAVSKGYGVLLVPHVMPLRGDDVNDDATYMNGMLASLNDLGSSVTALPRESNASQLKHAISKVRYFIGARTHATIAALSSAVPTVSIAYSVKAIGINKDLLGDMPVVLPTPELSADALMAKLSYLIENKNEIVGALDKKLPLWRDSVEKAADELKARVLKDA</sequence>
<accession>A0A7V1BRX4</accession>
<dbReference type="PANTHER" id="PTHR36836:SF1">
    <property type="entry name" value="COLANIC ACID BIOSYNTHESIS PROTEIN WCAK"/>
    <property type="match status" value="1"/>
</dbReference>
<dbReference type="Pfam" id="PF04230">
    <property type="entry name" value="PS_pyruv_trans"/>
    <property type="match status" value="1"/>
</dbReference>
<dbReference type="AlphaFoldDB" id="A0A7V1BRX4"/>
<keyword evidence="2" id="KW-0808">Transferase</keyword>
<proteinExistence type="predicted"/>
<dbReference type="GO" id="GO:0016740">
    <property type="term" value="F:transferase activity"/>
    <property type="evidence" value="ECO:0007669"/>
    <property type="project" value="UniProtKB-KW"/>
</dbReference>
<dbReference type="PANTHER" id="PTHR36836">
    <property type="entry name" value="COLANIC ACID BIOSYNTHESIS PROTEIN WCAK"/>
    <property type="match status" value="1"/>
</dbReference>
<evidence type="ECO:0000313" key="2">
    <source>
        <dbReference type="EMBL" id="HDZ58033.1"/>
    </source>
</evidence>
<evidence type="ECO:0000259" key="1">
    <source>
        <dbReference type="Pfam" id="PF04230"/>
    </source>
</evidence>
<dbReference type="InterPro" id="IPR007345">
    <property type="entry name" value="Polysacch_pyruvyl_Trfase"/>
</dbReference>
<dbReference type="EMBL" id="DRFO01000039">
    <property type="protein sequence ID" value="HDZ58033.1"/>
    <property type="molecule type" value="Genomic_DNA"/>
</dbReference>
<reference evidence="2" key="1">
    <citation type="journal article" date="2020" name="mSystems">
        <title>Genome- and Community-Level Interaction Insights into Carbon Utilization and Element Cycling Functions of Hydrothermarchaeota in Hydrothermal Sediment.</title>
        <authorList>
            <person name="Zhou Z."/>
            <person name="Liu Y."/>
            <person name="Xu W."/>
            <person name="Pan J."/>
            <person name="Luo Z.H."/>
            <person name="Li M."/>
        </authorList>
    </citation>
    <scope>NUCLEOTIDE SEQUENCE [LARGE SCALE GENOMIC DNA]</scope>
    <source>
        <strain evidence="2">HyVt-324</strain>
    </source>
</reference>
<gene>
    <name evidence="2" type="ORF">ENH64_16375</name>
</gene>
<name>A0A7V1BRX4_9GAMM</name>
<feature type="domain" description="Polysaccharide pyruvyl transferase" evidence="1">
    <location>
        <begin position="14"/>
        <end position="336"/>
    </location>
</feature>